<sequence length="122" mass="14337">MEYQQCVFNNYILILYQLQDRAIQQKNYRKCTKLIQIAFLNVHLITKRFKLQKDDMVIIKRIHFKQNGKVLSDGIGIARARRASDPKGMPYMFIGAFELGETNFDGLVFWLRDPGDCIMMVE</sequence>
<keyword evidence="3" id="KW-1185">Reference proteome</keyword>
<name>A0AA86UDM9_9EUKA</name>
<dbReference type="EMBL" id="CATOUU010000646">
    <property type="protein sequence ID" value="CAI9937483.1"/>
    <property type="molecule type" value="Genomic_DNA"/>
</dbReference>
<evidence type="ECO:0000313" key="3">
    <source>
        <dbReference type="Proteomes" id="UP001642409"/>
    </source>
</evidence>
<evidence type="ECO:0000313" key="1">
    <source>
        <dbReference type="EMBL" id="CAI9937483.1"/>
    </source>
</evidence>
<reference evidence="2 3" key="2">
    <citation type="submission" date="2024-07" db="EMBL/GenBank/DDBJ databases">
        <authorList>
            <person name="Akdeniz Z."/>
        </authorList>
    </citation>
    <scope>NUCLEOTIDE SEQUENCE [LARGE SCALE GENOMIC DNA]</scope>
</reference>
<protein>
    <submittedName>
        <fullName evidence="2">Hypothetical_protein</fullName>
    </submittedName>
</protein>
<reference evidence="1" key="1">
    <citation type="submission" date="2023-06" db="EMBL/GenBank/DDBJ databases">
        <authorList>
            <person name="Kurt Z."/>
        </authorList>
    </citation>
    <scope>NUCLEOTIDE SEQUENCE</scope>
</reference>
<dbReference type="EMBL" id="CAXDID020000118">
    <property type="protein sequence ID" value="CAL6030955.1"/>
    <property type="molecule type" value="Genomic_DNA"/>
</dbReference>
<organism evidence="1">
    <name type="scientific">Hexamita inflata</name>
    <dbReference type="NCBI Taxonomy" id="28002"/>
    <lineage>
        <taxon>Eukaryota</taxon>
        <taxon>Metamonada</taxon>
        <taxon>Diplomonadida</taxon>
        <taxon>Hexamitidae</taxon>
        <taxon>Hexamitinae</taxon>
        <taxon>Hexamita</taxon>
    </lineage>
</organism>
<gene>
    <name evidence="1" type="ORF">HINF_LOCUS25128</name>
    <name evidence="2" type="ORF">HINF_LOCUS33775</name>
</gene>
<evidence type="ECO:0000313" key="2">
    <source>
        <dbReference type="EMBL" id="CAL6030955.1"/>
    </source>
</evidence>
<accession>A0AA86UDM9</accession>
<dbReference type="Proteomes" id="UP001642409">
    <property type="component" value="Unassembled WGS sequence"/>
</dbReference>
<comment type="caution">
    <text evidence="1">The sequence shown here is derived from an EMBL/GenBank/DDBJ whole genome shotgun (WGS) entry which is preliminary data.</text>
</comment>
<proteinExistence type="predicted"/>
<dbReference type="AlphaFoldDB" id="A0AA86UDM9"/>